<dbReference type="EMBL" id="MN740847">
    <property type="protein sequence ID" value="QHU14950.1"/>
    <property type="molecule type" value="Genomic_DNA"/>
</dbReference>
<name>A0A6C0KE24_9ZZZZ</name>
<reference evidence="1" key="1">
    <citation type="journal article" date="2020" name="Nature">
        <title>Giant virus diversity and host interactions through global metagenomics.</title>
        <authorList>
            <person name="Schulz F."/>
            <person name="Roux S."/>
            <person name="Paez-Espino D."/>
            <person name="Jungbluth S."/>
            <person name="Walsh D.A."/>
            <person name="Denef V.J."/>
            <person name="McMahon K.D."/>
            <person name="Konstantinidis K.T."/>
            <person name="Eloe-Fadrosh E.A."/>
            <person name="Kyrpides N.C."/>
            <person name="Woyke T."/>
        </authorList>
    </citation>
    <scope>NUCLEOTIDE SEQUENCE</scope>
    <source>
        <strain evidence="1">GVMAG-S-1102244-55</strain>
    </source>
</reference>
<accession>A0A6C0KE24</accession>
<protein>
    <submittedName>
        <fullName evidence="1">Uncharacterized protein</fullName>
    </submittedName>
</protein>
<sequence length="199" mass="22716">MTQGNSNEITIAIGYDNISNIKGRIQKNINNSYFLSLNWNSVTNPSNETTVVYIINYLDKVFQTNTNSFQLPVHYGRQTINEITGRKTIIEQCITIETRFVYDGGYYSSNISTFCFCPPIDPYCKKIIKTTKTQKSHKRKSSINSQKMRYANSLRTSNGSLGLNFNLNKCASPNYWNSLQFKVGPNNCYSRKTVVILPN</sequence>
<evidence type="ECO:0000313" key="1">
    <source>
        <dbReference type="EMBL" id="QHU14950.1"/>
    </source>
</evidence>
<organism evidence="1">
    <name type="scientific">viral metagenome</name>
    <dbReference type="NCBI Taxonomy" id="1070528"/>
    <lineage>
        <taxon>unclassified sequences</taxon>
        <taxon>metagenomes</taxon>
        <taxon>organismal metagenomes</taxon>
    </lineage>
</organism>
<proteinExistence type="predicted"/>
<dbReference type="AlphaFoldDB" id="A0A6C0KE24"/>